<dbReference type="OrthoDB" id="7595200at2"/>
<protein>
    <submittedName>
        <fullName evidence="1">Uncharacterized protein</fullName>
    </submittedName>
</protein>
<sequence length="177" mass="19926">MVEGRNVNWAAGLPPLPTTVVERRNASKTFNAWAQAILDEWQSRKGMAAEKGEESPNAWFKRQAYGLLAHYIETGQDGVFRLNPRADARPSRLVEEALKNPFKLGLLAMFADESPLSRKDRHVFGNQMLYAWAHDVPPELINGFLAVSGHPTQIAEKLKCGHVEPGFEQRHKSERLP</sequence>
<name>A0A5B8LF65_9SPHN</name>
<evidence type="ECO:0000313" key="2">
    <source>
        <dbReference type="Proteomes" id="UP000315673"/>
    </source>
</evidence>
<accession>A0A5B8LF65</accession>
<dbReference type="KEGG" id="spai:FPZ24_01940"/>
<dbReference type="Proteomes" id="UP000315673">
    <property type="component" value="Chromosome"/>
</dbReference>
<reference evidence="1 2" key="1">
    <citation type="submission" date="2019-07" db="EMBL/GenBank/DDBJ databases">
        <title>Full genome sequence of Sphingomonas sp. 4R-6-7(HKS19).</title>
        <authorList>
            <person name="Im W.-T."/>
        </authorList>
    </citation>
    <scope>NUCLEOTIDE SEQUENCE [LARGE SCALE GENOMIC DNA]</scope>
    <source>
        <strain evidence="1 2">HKS19</strain>
    </source>
</reference>
<dbReference type="RefSeq" id="WP_146569469.1">
    <property type="nucleotide sequence ID" value="NZ_CP042306.1"/>
</dbReference>
<gene>
    <name evidence="1" type="ORF">FPZ24_01940</name>
</gene>
<dbReference type="EMBL" id="CP042306">
    <property type="protein sequence ID" value="QDZ06385.1"/>
    <property type="molecule type" value="Genomic_DNA"/>
</dbReference>
<dbReference type="AlphaFoldDB" id="A0A5B8LF65"/>
<keyword evidence="2" id="KW-1185">Reference proteome</keyword>
<evidence type="ECO:0000313" key="1">
    <source>
        <dbReference type="EMBL" id="QDZ06385.1"/>
    </source>
</evidence>
<organism evidence="1 2">
    <name type="scientific">Sphingomonas panacisoli</name>
    <dbReference type="NCBI Taxonomy" id="1813879"/>
    <lineage>
        <taxon>Bacteria</taxon>
        <taxon>Pseudomonadati</taxon>
        <taxon>Pseudomonadota</taxon>
        <taxon>Alphaproteobacteria</taxon>
        <taxon>Sphingomonadales</taxon>
        <taxon>Sphingomonadaceae</taxon>
        <taxon>Sphingomonas</taxon>
    </lineage>
</organism>
<proteinExistence type="predicted"/>